<feature type="non-terminal residue" evidence="2">
    <location>
        <position position="1"/>
    </location>
</feature>
<evidence type="ECO:0000313" key="2">
    <source>
        <dbReference type="EMBL" id="CAK5279055.1"/>
    </source>
</evidence>
<protein>
    <submittedName>
        <fullName evidence="2">Uncharacterized protein</fullName>
    </submittedName>
</protein>
<accession>A0AAD2K4Q0</accession>
<reference evidence="2" key="1">
    <citation type="submission" date="2023-11" db="EMBL/GenBank/DDBJ databases">
        <authorList>
            <person name="De Vega J J."/>
            <person name="De Vega J J."/>
        </authorList>
    </citation>
    <scope>NUCLEOTIDE SEQUENCE</scope>
</reference>
<feature type="region of interest" description="Disordered" evidence="1">
    <location>
        <begin position="85"/>
        <end position="155"/>
    </location>
</feature>
<keyword evidence="3" id="KW-1185">Reference proteome</keyword>
<gene>
    <name evidence="2" type="ORF">MYCIT1_LOCUS28869</name>
</gene>
<feature type="compositionally biased region" description="Polar residues" evidence="1">
    <location>
        <begin position="137"/>
        <end position="147"/>
    </location>
</feature>
<dbReference type="Proteomes" id="UP001295794">
    <property type="component" value="Unassembled WGS sequence"/>
</dbReference>
<dbReference type="AlphaFoldDB" id="A0AAD2K4Q0"/>
<comment type="caution">
    <text evidence="2">The sequence shown here is derived from an EMBL/GenBank/DDBJ whole genome shotgun (WGS) entry which is preliminary data.</text>
</comment>
<name>A0AAD2K4Q0_9AGAR</name>
<feature type="compositionally biased region" description="Basic and acidic residues" evidence="1">
    <location>
        <begin position="87"/>
        <end position="108"/>
    </location>
</feature>
<evidence type="ECO:0000313" key="3">
    <source>
        <dbReference type="Proteomes" id="UP001295794"/>
    </source>
</evidence>
<sequence>PHINSSLSAFRTRVTESLKHGQNTEEVWWERKAAQDLPRSRCNSWPSGIYCGDEGTEIEFQSRKIITGLSQPLDRAYFSSWYQAVPSRRDPATPKPKSESKIKLKEAKAILAAKSSSLKKDRKKRRKELTGRPPAVSQDSSNITAQPTKKRVSFA</sequence>
<proteinExistence type="predicted"/>
<organism evidence="2 3">
    <name type="scientific">Mycena citricolor</name>
    <dbReference type="NCBI Taxonomy" id="2018698"/>
    <lineage>
        <taxon>Eukaryota</taxon>
        <taxon>Fungi</taxon>
        <taxon>Dikarya</taxon>
        <taxon>Basidiomycota</taxon>
        <taxon>Agaricomycotina</taxon>
        <taxon>Agaricomycetes</taxon>
        <taxon>Agaricomycetidae</taxon>
        <taxon>Agaricales</taxon>
        <taxon>Marasmiineae</taxon>
        <taxon>Mycenaceae</taxon>
        <taxon>Mycena</taxon>
    </lineage>
</organism>
<dbReference type="EMBL" id="CAVNYO010000434">
    <property type="protein sequence ID" value="CAK5279055.1"/>
    <property type="molecule type" value="Genomic_DNA"/>
</dbReference>
<evidence type="ECO:0000256" key="1">
    <source>
        <dbReference type="SAM" id="MobiDB-lite"/>
    </source>
</evidence>